<sequence length="614" mass="69986">MAAAFTNSASFFLDGDGSVWLAGQCGLKARNFRHNWGFEKCNLPDIQDITSIAVLGSSLCCADSNGQVWSFQNLNQKPMKFRTIGKPIALLSCANSYLFALDNEGGLWNITSGATLIAENVDQVACGTYCVSYTSGDDLFVLLHGTNVPKTIFTGNISSLANWSSLMFVSDGNCYCIQQQHLQSIQTYDVRPKLVRIQMKPLKVGCDSQFRWILDEEGNLWKASTYQKDGFSMLVGITNVSSFMCGPNWTFIKLHSEEVYGYGNNSYYQLGLQAKGNIATPSPLPKNVHSLYSDETSCDSCVLKDLMEWKVEDIEEFNQIKAFLRKHKTEIEKIKKQSKIPAPSGVHSTWKELENFLDDKMKRAKQTMAQSTAMREQRLETVEVIEQEIEQLKQQLKERETLLPIAKKELNSFNSSLKKADKTLTDISSTQTSVKKLSKNEQSLNTQLRNVLKKKSLAQQTEQEVTLVLWKMNLCNYQKLFQQNHIDGKMLCFLNEASLLALGMKTRDVSCFLFHVDMMNCTGYNVTQPKKSDCTICLHNTPELTIDLLHEYEIEMDEKIIRNQHWIAPYLLYGVNQFITEFKIDFASLYRIQEALALWKEIHEDHLHKLRLDK</sequence>
<dbReference type="Gene3D" id="2.130.10.30">
    <property type="entry name" value="Regulator of chromosome condensation 1/beta-lactamase-inhibitor protein II"/>
    <property type="match status" value="1"/>
</dbReference>
<protein>
    <recommendedName>
        <fullName evidence="3">SAM domain-containing protein</fullName>
    </recommendedName>
</protein>
<reference evidence="2" key="1">
    <citation type="submission" date="2021-01" db="EMBL/GenBank/DDBJ databases">
        <authorList>
            <person name="Corre E."/>
            <person name="Pelletier E."/>
            <person name="Niang G."/>
            <person name="Scheremetjew M."/>
            <person name="Finn R."/>
            <person name="Kale V."/>
            <person name="Holt S."/>
            <person name="Cochrane G."/>
            <person name="Meng A."/>
            <person name="Brown T."/>
            <person name="Cohen L."/>
        </authorList>
    </citation>
    <scope>NUCLEOTIDE SEQUENCE</scope>
    <source>
        <strain evidence="2">DIVA3 518/3/11/1/6</strain>
    </source>
</reference>
<dbReference type="SUPFAM" id="SSF47769">
    <property type="entry name" value="SAM/Pointed domain"/>
    <property type="match status" value="1"/>
</dbReference>
<accession>A0A7S4HSP3</accession>
<keyword evidence="1" id="KW-0175">Coiled coil</keyword>
<feature type="coiled-coil region" evidence="1">
    <location>
        <begin position="375"/>
        <end position="409"/>
    </location>
</feature>
<dbReference type="AlphaFoldDB" id="A0A7S4HSP3"/>
<proteinExistence type="predicted"/>
<dbReference type="SUPFAM" id="SSF50985">
    <property type="entry name" value="RCC1/BLIP-II"/>
    <property type="match status" value="1"/>
</dbReference>
<dbReference type="Gene3D" id="1.10.150.50">
    <property type="entry name" value="Transcription Factor, Ets-1"/>
    <property type="match status" value="1"/>
</dbReference>
<organism evidence="2">
    <name type="scientific">Vannella robusta</name>
    <dbReference type="NCBI Taxonomy" id="1487602"/>
    <lineage>
        <taxon>Eukaryota</taxon>
        <taxon>Amoebozoa</taxon>
        <taxon>Discosea</taxon>
        <taxon>Flabellinia</taxon>
        <taxon>Vannellidae</taxon>
        <taxon>Vannella</taxon>
    </lineage>
</organism>
<name>A0A7S4HSP3_9EUKA</name>
<dbReference type="EMBL" id="HBKP01005749">
    <property type="protein sequence ID" value="CAE2208101.1"/>
    <property type="molecule type" value="Transcribed_RNA"/>
</dbReference>
<dbReference type="InterPro" id="IPR013761">
    <property type="entry name" value="SAM/pointed_sf"/>
</dbReference>
<evidence type="ECO:0000256" key="1">
    <source>
        <dbReference type="SAM" id="Coils"/>
    </source>
</evidence>
<gene>
    <name evidence="2" type="ORF">VSP0166_LOCUS4109</name>
</gene>
<evidence type="ECO:0000313" key="2">
    <source>
        <dbReference type="EMBL" id="CAE2208101.1"/>
    </source>
</evidence>
<dbReference type="InterPro" id="IPR009091">
    <property type="entry name" value="RCC1/BLIP-II"/>
</dbReference>
<evidence type="ECO:0008006" key="3">
    <source>
        <dbReference type="Google" id="ProtNLM"/>
    </source>
</evidence>